<evidence type="ECO:0000313" key="2">
    <source>
        <dbReference type="EMBL" id="MPQ43360.1"/>
    </source>
</evidence>
<feature type="transmembrane region" description="Helical" evidence="1">
    <location>
        <begin position="12"/>
        <end position="34"/>
    </location>
</feature>
<dbReference type="AlphaFoldDB" id="A0A6I1MJU5"/>
<dbReference type="Proteomes" id="UP000430345">
    <property type="component" value="Unassembled WGS sequence"/>
</dbReference>
<name>A0A6I1MJU5_9CLOT</name>
<dbReference type="EMBL" id="WHJC01000061">
    <property type="protein sequence ID" value="MPQ43360.1"/>
    <property type="molecule type" value="Genomic_DNA"/>
</dbReference>
<accession>A0A6I1MJU5</accession>
<comment type="caution">
    <text evidence="2">The sequence shown here is derived from an EMBL/GenBank/DDBJ whole genome shotgun (WGS) entry which is preliminary data.</text>
</comment>
<evidence type="ECO:0000256" key="1">
    <source>
        <dbReference type="SAM" id="Phobius"/>
    </source>
</evidence>
<sequence length="82" mass="9575">MTLANEIVGLVFQGIAIIFMITMIILAIWAFIIANKAFNQIKYQNYLLEKIAQNIYLIKDKKNNIKNEKNSTEYISDNYIEK</sequence>
<protein>
    <submittedName>
        <fullName evidence="2">Uncharacterized protein</fullName>
    </submittedName>
</protein>
<evidence type="ECO:0000313" key="3">
    <source>
        <dbReference type="Proteomes" id="UP000430345"/>
    </source>
</evidence>
<reference evidence="2 3" key="1">
    <citation type="submission" date="2019-10" db="EMBL/GenBank/DDBJ databases">
        <title>The Genome Sequence of Clostridium tarantellae Isolated from Fish Brain.</title>
        <authorList>
            <person name="Bano L."/>
            <person name="Kiel M."/>
            <person name="Sales G."/>
            <person name="Doxey A.C."/>
            <person name="Mansfield M.J."/>
            <person name="Schiavone M."/>
            <person name="Rossetto O."/>
            <person name="Pirazzini M."/>
            <person name="Dobrindt U."/>
            <person name="Montecucco C."/>
        </authorList>
    </citation>
    <scope>NUCLEOTIDE SEQUENCE [LARGE SCALE GENOMIC DNA]</scope>
    <source>
        <strain evidence="2 3">DSM 3997</strain>
    </source>
</reference>
<keyword evidence="1" id="KW-0812">Transmembrane</keyword>
<keyword evidence="1" id="KW-1133">Transmembrane helix</keyword>
<proteinExistence type="predicted"/>
<keyword evidence="1" id="KW-0472">Membrane</keyword>
<keyword evidence="3" id="KW-1185">Reference proteome</keyword>
<organism evidence="2 3">
    <name type="scientific">Clostridium tarantellae</name>
    <dbReference type="NCBI Taxonomy" id="39493"/>
    <lineage>
        <taxon>Bacteria</taxon>
        <taxon>Bacillati</taxon>
        <taxon>Bacillota</taxon>
        <taxon>Clostridia</taxon>
        <taxon>Eubacteriales</taxon>
        <taxon>Clostridiaceae</taxon>
        <taxon>Clostridium</taxon>
    </lineage>
</organism>
<dbReference type="RefSeq" id="WP_152888817.1">
    <property type="nucleotide sequence ID" value="NZ_WHJC01000061.1"/>
</dbReference>
<gene>
    <name evidence="2" type="ORF">GBZ86_06260</name>
</gene>